<dbReference type="PANTHER" id="PTHR13544:SF0">
    <property type="entry name" value="THIOREDOXIN REDUCTASE-LIKE SELENOPROTEIN T"/>
    <property type="match status" value="1"/>
</dbReference>
<dbReference type="AlphaFoldDB" id="A0A1R2AME9"/>
<keyword evidence="3" id="KW-0472">Membrane</keyword>
<comment type="caution">
    <text evidence="4">The sequence shown here is derived from an EMBL/GenBank/DDBJ whole genome shotgun (WGS) entry which is preliminary data.</text>
</comment>
<organism evidence="4 5">
    <name type="scientific">Stentor coeruleus</name>
    <dbReference type="NCBI Taxonomy" id="5963"/>
    <lineage>
        <taxon>Eukaryota</taxon>
        <taxon>Sar</taxon>
        <taxon>Alveolata</taxon>
        <taxon>Ciliophora</taxon>
        <taxon>Postciliodesmatophora</taxon>
        <taxon>Heterotrichea</taxon>
        <taxon>Heterotrichida</taxon>
        <taxon>Stentoridae</taxon>
        <taxon>Stentor</taxon>
    </lineage>
</organism>
<dbReference type="InterPro" id="IPR019389">
    <property type="entry name" value="Selenoprotein_T"/>
</dbReference>
<feature type="transmembrane region" description="Helical" evidence="3">
    <location>
        <begin position="147"/>
        <end position="170"/>
    </location>
</feature>
<name>A0A1R2AME9_9CILI</name>
<proteinExistence type="predicted"/>
<dbReference type="EMBL" id="MPUH01001987">
    <property type="protein sequence ID" value="OMJ65701.1"/>
    <property type="molecule type" value="Genomic_DNA"/>
</dbReference>
<dbReference type="InterPro" id="IPR011893">
    <property type="entry name" value="Selenoprotein_Rdx-typ"/>
</dbReference>
<keyword evidence="3" id="KW-1133">Transmembrane helix</keyword>
<dbReference type="InterPro" id="IPR036249">
    <property type="entry name" value="Thioredoxin-like_sf"/>
</dbReference>
<evidence type="ECO:0000256" key="1">
    <source>
        <dbReference type="ARBA" id="ARBA00022729"/>
    </source>
</evidence>
<dbReference type="GO" id="GO:0045454">
    <property type="term" value="P:cell redox homeostasis"/>
    <property type="evidence" value="ECO:0007669"/>
    <property type="project" value="TreeGrafter"/>
</dbReference>
<accession>A0A1R2AME9</accession>
<evidence type="ECO:0000313" key="5">
    <source>
        <dbReference type="Proteomes" id="UP000187209"/>
    </source>
</evidence>
<dbReference type="GO" id="GO:0004791">
    <property type="term" value="F:thioredoxin-disulfide reductase (NADPH) activity"/>
    <property type="evidence" value="ECO:0007669"/>
    <property type="project" value="TreeGrafter"/>
</dbReference>
<keyword evidence="5" id="KW-1185">Reference proteome</keyword>
<feature type="transmembrane region" description="Helical" evidence="3">
    <location>
        <begin position="108"/>
        <end position="127"/>
    </location>
</feature>
<gene>
    <name evidence="4" type="ORF">SteCoe_37763</name>
</gene>
<keyword evidence="2" id="KW-0676">Redox-active center</keyword>
<dbReference type="Pfam" id="PF10262">
    <property type="entry name" value="Rdx"/>
    <property type="match status" value="1"/>
</dbReference>
<dbReference type="Proteomes" id="UP000187209">
    <property type="component" value="Unassembled WGS sequence"/>
</dbReference>
<keyword evidence="3" id="KW-0812">Transmembrane</keyword>
<dbReference type="OrthoDB" id="312145at2759"/>
<evidence type="ECO:0000256" key="2">
    <source>
        <dbReference type="ARBA" id="ARBA00023284"/>
    </source>
</evidence>
<sequence length="199" mass="22541">MELKSVVWICFITTLLLETIPFNAKSPEAQPSEETPPPTPVDYDITQKVSNAYFKKPLVIEYCQVCSYKSRVDQLKNALSSVYPSLIVVEEDYPTPQPWPLIAQLLSYLRIAGIILLVAGDHIFSYLQTNYPPWYLYMKNNKFSAGIMLYFGVNLISNWMISTGAFEVIYDGQILYSGLKTQQLPSVDDIIVLLGNIVN</sequence>
<reference evidence="4 5" key="1">
    <citation type="submission" date="2016-11" db="EMBL/GenBank/DDBJ databases">
        <title>The macronuclear genome of Stentor coeruleus: a giant cell with tiny introns.</title>
        <authorList>
            <person name="Slabodnick M."/>
            <person name="Ruby J.G."/>
            <person name="Reiff S.B."/>
            <person name="Swart E.C."/>
            <person name="Gosai S."/>
            <person name="Prabakaran S."/>
            <person name="Witkowska E."/>
            <person name="Larue G.E."/>
            <person name="Fisher S."/>
            <person name="Freeman R.M."/>
            <person name="Gunawardena J."/>
            <person name="Chu W."/>
            <person name="Stover N.A."/>
            <person name="Gregory B.D."/>
            <person name="Nowacki M."/>
            <person name="Derisi J."/>
            <person name="Roy S.W."/>
            <person name="Marshall W.F."/>
            <person name="Sood P."/>
        </authorList>
    </citation>
    <scope>NUCLEOTIDE SEQUENCE [LARGE SCALE GENOMIC DNA]</scope>
    <source>
        <strain evidence="4">WM001</strain>
    </source>
</reference>
<evidence type="ECO:0008006" key="6">
    <source>
        <dbReference type="Google" id="ProtNLM"/>
    </source>
</evidence>
<keyword evidence="1" id="KW-0732">Signal</keyword>
<dbReference type="GO" id="GO:0005789">
    <property type="term" value="C:endoplasmic reticulum membrane"/>
    <property type="evidence" value="ECO:0007669"/>
    <property type="project" value="TreeGrafter"/>
</dbReference>
<dbReference type="SUPFAM" id="SSF52833">
    <property type="entry name" value="Thioredoxin-like"/>
    <property type="match status" value="1"/>
</dbReference>
<evidence type="ECO:0000313" key="4">
    <source>
        <dbReference type="EMBL" id="OMJ65701.1"/>
    </source>
</evidence>
<dbReference type="PANTHER" id="PTHR13544">
    <property type="entry name" value="SELENOPROTEIN T"/>
    <property type="match status" value="1"/>
</dbReference>
<protein>
    <recommendedName>
        <fullName evidence="6">Selenoprotein T</fullName>
    </recommendedName>
</protein>
<feature type="transmembrane region" description="Helical" evidence="3">
    <location>
        <begin position="6"/>
        <end position="24"/>
    </location>
</feature>
<evidence type="ECO:0000256" key="3">
    <source>
        <dbReference type="SAM" id="Phobius"/>
    </source>
</evidence>
<dbReference type="NCBIfam" id="TIGR02174">
    <property type="entry name" value="CXXU_selWTH"/>
    <property type="match status" value="1"/>
</dbReference>